<evidence type="ECO:0000256" key="2">
    <source>
        <dbReference type="ARBA" id="ARBA00022679"/>
    </source>
</evidence>
<evidence type="ECO:0000313" key="6">
    <source>
        <dbReference type="EMBL" id="ERS94514.1"/>
    </source>
</evidence>
<keyword evidence="3" id="KW-0378">Hydrolase</keyword>
<dbReference type="GeneID" id="77330451"/>
<accession>A0ABP2YWY9</accession>
<evidence type="ECO:0000256" key="1">
    <source>
        <dbReference type="ARBA" id="ARBA00009381"/>
    </source>
</evidence>
<dbReference type="InterPro" id="IPR043137">
    <property type="entry name" value="GGT_ssub_C"/>
</dbReference>
<dbReference type="Proteomes" id="UP000017131">
    <property type="component" value="Unassembled WGS sequence"/>
</dbReference>
<keyword evidence="2" id="KW-0808">Transferase</keyword>
<dbReference type="PRINTS" id="PR01210">
    <property type="entry name" value="GGTRANSPTASE"/>
</dbReference>
<keyword evidence="4" id="KW-0865">Zymogen</keyword>
<dbReference type="InterPro" id="IPR051792">
    <property type="entry name" value="GGT_bact"/>
</dbReference>
<dbReference type="RefSeq" id="WP_002480098.1">
    <property type="nucleotide sequence ID" value="NZ_AXDY01000001.1"/>
</dbReference>
<dbReference type="PANTHER" id="PTHR43199:SF1">
    <property type="entry name" value="GLUTATHIONE HYDROLASE PROENZYME"/>
    <property type="match status" value="1"/>
</dbReference>
<gene>
    <name evidence="6" type="ORF">SSIM_00040</name>
</gene>
<sequence length="532" mass="59327">MNIYSKKVLTVIFIITLLVSTVFYFVNKEDQVDKDELYENKLASQNHKDAKKKYGVATNNKIARAVGNKIIQEGGNSADAAYGVAYTLAVTEPYAAGLGGEGTSLTYDGKKGSKPTVYDYNTVSGYNYQKGDEVGVPGFVQGMHDMHEKEGHMSEKKILNYVIPLAEDGFQVNTDLAKLLSKYSGNLDNNSPFFKKEDQVVQNGDVVKQEALAKTLKGIRDHGPDYFYKTQGPSIAKQSGSHLSEKDFTDYKTQTKQPLSTNYLNNQVYTSPNPTSGMLTLQGLKIDQSINGNLGEEKRNDFIESVIEARNVNFKNRYLINDQAKNDTKHTGDHYLLKRAEKYKNIKNQFGLQGQVNTAGSHFVVVDKQGRMTSSTNTLNNFFGSGAYTKQGFFMNNALKRFSDSPDSDNHGDKHKSPRSFISPTIVVGKDYYFGGGTPGGNKVPTLMQENLSNYLRGKDSLQETIDKPRFYNDGKDVYYEDGMSDQDLKTIKDLGYNPKNSADNPNFGSFQGATYFKKDKKTETGHDVEVR</sequence>
<proteinExistence type="inferred from homology"/>
<keyword evidence="5" id="KW-1133">Transmembrane helix</keyword>
<name>A0ABP2YWY9_STASI</name>
<keyword evidence="7" id="KW-1185">Reference proteome</keyword>
<keyword evidence="5" id="KW-0472">Membrane</keyword>
<feature type="transmembrane region" description="Helical" evidence="5">
    <location>
        <begin position="7"/>
        <end position="26"/>
    </location>
</feature>
<evidence type="ECO:0000256" key="4">
    <source>
        <dbReference type="ARBA" id="ARBA00023145"/>
    </source>
</evidence>
<evidence type="ECO:0000313" key="7">
    <source>
        <dbReference type="Proteomes" id="UP000017131"/>
    </source>
</evidence>
<comment type="caution">
    <text evidence="6">The sequence shown here is derived from an EMBL/GenBank/DDBJ whole genome shotgun (WGS) entry which is preliminary data.</text>
</comment>
<keyword evidence="5" id="KW-0812">Transmembrane</keyword>
<dbReference type="PANTHER" id="PTHR43199">
    <property type="entry name" value="GLUTATHIONE HYDROLASE"/>
    <property type="match status" value="1"/>
</dbReference>
<comment type="similarity">
    <text evidence="1">Belongs to the gamma-glutamyltransferase family.</text>
</comment>
<reference evidence="6 7" key="1">
    <citation type="journal article" date="2013" name="Genome Announc.">
        <title>Draft Genome Sequence of Staphylococcus simulans UMC-CNS-990, Isolated from a Case of Chronic Bovine Mastitis.</title>
        <authorList>
            <person name="Calcutt M.J."/>
            <person name="Foecking M.F."/>
            <person name="Hsieh H.Y."/>
            <person name="Perry J."/>
            <person name="Stewart G.C."/>
            <person name="Middleton J.R."/>
        </authorList>
    </citation>
    <scope>NUCLEOTIDE SEQUENCE [LARGE SCALE GENOMIC DNA]</scope>
    <source>
        <strain evidence="6 7">UMC-CNS-990</strain>
    </source>
</reference>
<dbReference type="InterPro" id="IPR029055">
    <property type="entry name" value="Ntn_hydrolases_N"/>
</dbReference>
<organism evidence="6 7">
    <name type="scientific">Staphylococcus simulans UMC-CNS-990</name>
    <dbReference type="NCBI Taxonomy" id="1405498"/>
    <lineage>
        <taxon>Bacteria</taxon>
        <taxon>Bacillati</taxon>
        <taxon>Bacillota</taxon>
        <taxon>Bacilli</taxon>
        <taxon>Bacillales</taxon>
        <taxon>Staphylococcaceae</taxon>
        <taxon>Staphylococcus</taxon>
    </lineage>
</organism>
<evidence type="ECO:0000256" key="5">
    <source>
        <dbReference type="SAM" id="Phobius"/>
    </source>
</evidence>
<dbReference type="Pfam" id="PF01019">
    <property type="entry name" value="G_glu_transpept"/>
    <property type="match status" value="1"/>
</dbReference>
<evidence type="ECO:0008006" key="8">
    <source>
        <dbReference type="Google" id="ProtNLM"/>
    </source>
</evidence>
<evidence type="ECO:0000256" key="3">
    <source>
        <dbReference type="ARBA" id="ARBA00022801"/>
    </source>
</evidence>
<protein>
    <recommendedName>
        <fullName evidence="8">Gamma-glutamyltranspeptidase</fullName>
    </recommendedName>
</protein>
<dbReference type="SUPFAM" id="SSF56235">
    <property type="entry name" value="N-terminal nucleophile aminohydrolases (Ntn hydrolases)"/>
    <property type="match status" value="1"/>
</dbReference>
<dbReference type="Gene3D" id="1.10.246.230">
    <property type="match status" value="1"/>
</dbReference>
<dbReference type="Gene3D" id="3.60.20.40">
    <property type="match status" value="1"/>
</dbReference>
<dbReference type="EMBL" id="AXDY01000001">
    <property type="protein sequence ID" value="ERS94514.1"/>
    <property type="molecule type" value="Genomic_DNA"/>
</dbReference>